<feature type="domain" description="Ketopantoate reductase N-terminal" evidence="5">
    <location>
        <begin position="5"/>
        <end position="142"/>
    </location>
</feature>
<dbReference type="GO" id="GO:0008677">
    <property type="term" value="F:2-dehydropantoate 2-reductase activity"/>
    <property type="evidence" value="ECO:0007669"/>
    <property type="project" value="UniProtKB-EC"/>
</dbReference>
<dbReference type="InterPro" id="IPR003710">
    <property type="entry name" value="ApbA"/>
</dbReference>
<accession>A0A346AY61</accession>
<dbReference type="Pfam" id="PF02558">
    <property type="entry name" value="ApbA"/>
    <property type="match status" value="1"/>
</dbReference>
<dbReference type="RefSeq" id="WP_107195761.1">
    <property type="nucleotide sequence ID" value="NZ_CP029462.1"/>
</dbReference>
<evidence type="ECO:0000313" key="8">
    <source>
        <dbReference type="Proteomes" id="UP000254337"/>
    </source>
</evidence>
<dbReference type="InterPro" id="IPR013328">
    <property type="entry name" value="6PGD_dom2"/>
</dbReference>
<dbReference type="InterPro" id="IPR008927">
    <property type="entry name" value="6-PGluconate_DH-like_C_sf"/>
</dbReference>
<dbReference type="FunFam" id="1.10.1040.10:FF:000017">
    <property type="entry name" value="2-dehydropantoate 2-reductase"/>
    <property type="match status" value="1"/>
</dbReference>
<sequence length="305" mass="33520">MKLMVSGIGGVGGYIAAVLCRYYPGSVTLIARGKRKKALEQRGLVVHSAVLGEQTYHPAVTDCPADAGIQDVIFVCVKAFSLDEALAALRPCVDEHTVVVPVMNGIDHADRTRAALPAGRVVNSLIYITSSYDGEYAICHASPYVRMRADSPDRDAAALVCRLLHHEQAMECTIPQDMKSEVWKKYIINCAYNTITAYYTCTTRGLLEHPERLTEFQALLDEAYAVAIADGVQLPAGLTAEIFEDMMHYRNADATSSMARDAMAHKPTELETFSGHLVRLADRLGVPAPVSKRFYQELLKREVGK</sequence>
<dbReference type="SUPFAM" id="SSF51735">
    <property type="entry name" value="NAD(P)-binding Rossmann-fold domains"/>
    <property type="match status" value="1"/>
</dbReference>
<comment type="function">
    <text evidence="4">Catalyzes the NADPH-dependent reduction of ketopantoate into pantoic acid.</text>
</comment>
<dbReference type="GO" id="GO:0005737">
    <property type="term" value="C:cytoplasm"/>
    <property type="evidence" value="ECO:0007669"/>
    <property type="project" value="TreeGrafter"/>
</dbReference>
<evidence type="ECO:0000256" key="1">
    <source>
        <dbReference type="ARBA" id="ARBA00007870"/>
    </source>
</evidence>
<dbReference type="InterPro" id="IPR013332">
    <property type="entry name" value="KPR_N"/>
</dbReference>
<organism evidence="7 8">
    <name type="scientific">Megasphaera stantonii</name>
    <dbReference type="NCBI Taxonomy" id="2144175"/>
    <lineage>
        <taxon>Bacteria</taxon>
        <taxon>Bacillati</taxon>
        <taxon>Bacillota</taxon>
        <taxon>Negativicutes</taxon>
        <taxon>Veillonellales</taxon>
        <taxon>Veillonellaceae</taxon>
        <taxon>Megasphaera</taxon>
    </lineage>
</organism>
<dbReference type="OrthoDB" id="9772736at2"/>
<feature type="domain" description="Ketopantoate reductase C-terminal" evidence="6">
    <location>
        <begin position="177"/>
        <end position="298"/>
    </location>
</feature>
<dbReference type="InterPro" id="IPR013752">
    <property type="entry name" value="KPA_reductase"/>
</dbReference>
<dbReference type="NCBIfam" id="TIGR00745">
    <property type="entry name" value="apbA_panE"/>
    <property type="match status" value="1"/>
</dbReference>
<evidence type="ECO:0000256" key="4">
    <source>
        <dbReference type="RuleBase" id="RU362068"/>
    </source>
</evidence>
<evidence type="ECO:0000256" key="2">
    <source>
        <dbReference type="ARBA" id="ARBA00022857"/>
    </source>
</evidence>
<evidence type="ECO:0000313" key="7">
    <source>
        <dbReference type="EMBL" id="AXL20804.1"/>
    </source>
</evidence>
<dbReference type="Pfam" id="PF08546">
    <property type="entry name" value="ApbA_C"/>
    <property type="match status" value="1"/>
</dbReference>
<evidence type="ECO:0000256" key="3">
    <source>
        <dbReference type="ARBA" id="ARBA00023002"/>
    </source>
</evidence>
<gene>
    <name evidence="7" type="ORF">DKB62_04035</name>
</gene>
<dbReference type="KEGG" id="meg:DKB62_04035"/>
<evidence type="ECO:0000259" key="6">
    <source>
        <dbReference type="Pfam" id="PF08546"/>
    </source>
</evidence>
<dbReference type="Gene3D" id="3.40.50.720">
    <property type="entry name" value="NAD(P)-binding Rossmann-like Domain"/>
    <property type="match status" value="1"/>
</dbReference>
<comment type="similarity">
    <text evidence="1 4">Belongs to the ketopantoate reductase family.</text>
</comment>
<name>A0A346AY61_9FIRM</name>
<keyword evidence="3 4" id="KW-0560">Oxidoreductase</keyword>
<dbReference type="EMBL" id="CP029462">
    <property type="protein sequence ID" value="AXL20804.1"/>
    <property type="molecule type" value="Genomic_DNA"/>
</dbReference>
<dbReference type="InterPro" id="IPR036291">
    <property type="entry name" value="NAD(P)-bd_dom_sf"/>
</dbReference>
<comment type="catalytic activity">
    <reaction evidence="4">
        <text>(R)-pantoate + NADP(+) = 2-dehydropantoate + NADPH + H(+)</text>
        <dbReference type="Rhea" id="RHEA:16233"/>
        <dbReference type="ChEBI" id="CHEBI:11561"/>
        <dbReference type="ChEBI" id="CHEBI:15378"/>
        <dbReference type="ChEBI" id="CHEBI:15980"/>
        <dbReference type="ChEBI" id="CHEBI:57783"/>
        <dbReference type="ChEBI" id="CHEBI:58349"/>
        <dbReference type="EC" id="1.1.1.169"/>
    </reaction>
</comment>
<keyword evidence="8" id="KW-1185">Reference proteome</keyword>
<keyword evidence="2 4" id="KW-0521">NADP</keyword>
<dbReference type="Proteomes" id="UP000254337">
    <property type="component" value="Chromosome"/>
</dbReference>
<dbReference type="GO" id="GO:0015940">
    <property type="term" value="P:pantothenate biosynthetic process"/>
    <property type="evidence" value="ECO:0007669"/>
    <property type="project" value="UniProtKB-UniPathway"/>
</dbReference>
<dbReference type="Gene3D" id="1.10.1040.10">
    <property type="entry name" value="N-(1-d-carboxylethyl)-l-norvaline Dehydrogenase, domain 2"/>
    <property type="match status" value="1"/>
</dbReference>
<protein>
    <recommendedName>
        <fullName evidence="4">2-dehydropantoate 2-reductase</fullName>
        <ecNumber evidence="4">1.1.1.169</ecNumber>
    </recommendedName>
    <alternativeName>
        <fullName evidence="4">Ketopantoate reductase</fullName>
    </alternativeName>
</protein>
<keyword evidence="4" id="KW-0566">Pantothenate biosynthesis</keyword>
<dbReference type="InterPro" id="IPR051402">
    <property type="entry name" value="KPR-Related"/>
</dbReference>
<dbReference type="AlphaFoldDB" id="A0A346AY61"/>
<dbReference type="PANTHER" id="PTHR21708">
    <property type="entry name" value="PROBABLE 2-DEHYDROPANTOATE 2-REDUCTASE"/>
    <property type="match status" value="1"/>
</dbReference>
<comment type="pathway">
    <text evidence="4">Cofactor biosynthesis; (R)-pantothenate biosynthesis; (R)-pantoate from 3-methyl-2-oxobutanoate: step 2/2.</text>
</comment>
<dbReference type="SUPFAM" id="SSF48179">
    <property type="entry name" value="6-phosphogluconate dehydrogenase C-terminal domain-like"/>
    <property type="match status" value="1"/>
</dbReference>
<proteinExistence type="inferred from homology"/>
<dbReference type="EC" id="1.1.1.169" evidence="4"/>
<dbReference type="PANTHER" id="PTHR21708:SF26">
    <property type="entry name" value="2-DEHYDROPANTOATE 2-REDUCTASE"/>
    <property type="match status" value="1"/>
</dbReference>
<reference evidence="7 8" key="1">
    <citation type="submission" date="2018-05" db="EMBL/GenBank/DDBJ databases">
        <title>Complete genome sequence of Megasphaera sp. AJH120T, isolated from the ceca of a chicken.</title>
        <authorList>
            <person name="Maki J."/>
            <person name="Looft T."/>
        </authorList>
    </citation>
    <scope>NUCLEOTIDE SEQUENCE [LARGE SCALE GENOMIC DNA]</scope>
    <source>
        <strain evidence="7 8">AJH120</strain>
    </source>
</reference>
<evidence type="ECO:0000259" key="5">
    <source>
        <dbReference type="Pfam" id="PF02558"/>
    </source>
</evidence>
<dbReference type="UniPathway" id="UPA00028">
    <property type="reaction ID" value="UER00004"/>
</dbReference>